<feature type="transmembrane region" description="Helical" evidence="5">
    <location>
        <begin position="313"/>
        <end position="331"/>
    </location>
</feature>
<feature type="transmembrane region" description="Helical" evidence="5">
    <location>
        <begin position="81"/>
        <end position="104"/>
    </location>
</feature>
<reference evidence="7 8" key="1">
    <citation type="submission" date="2023-10" db="EMBL/GenBank/DDBJ databases">
        <title>Rubellicoccus peritrichatus gen. nov., sp. nov., isolated from an algae of coral reef tank.</title>
        <authorList>
            <person name="Luo J."/>
        </authorList>
    </citation>
    <scope>NUCLEOTIDE SEQUENCE [LARGE SCALE GENOMIC DNA]</scope>
    <source>
        <strain evidence="7 8">CR14</strain>
    </source>
</reference>
<gene>
    <name evidence="7" type="ORF">RZN69_04750</name>
</gene>
<feature type="transmembrane region" description="Helical" evidence="5">
    <location>
        <begin position="46"/>
        <end position="69"/>
    </location>
</feature>
<dbReference type="GO" id="GO:0006874">
    <property type="term" value="P:intracellular calcium ion homeostasis"/>
    <property type="evidence" value="ECO:0007669"/>
    <property type="project" value="TreeGrafter"/>
</dbReference>
<evidence type="ECO:0000256" key="1">
    <source>
        <dbReference type="ARBA" id="ARBA00004141"/>
    </source>
</evidence>
<dbReference type="Proteomes" id="UP001304300">
    <property type="component" value="Chromosome"/>
</dbReference>
<dbReference type="GO" id="GO:0005886">
    <property type="term" value="C:plasma membrane"/>
    <property type="evidence" value="ECO:0007669"/>
    <property type="project" value="TreeGrafter"/>
</dbReference>
<dbReference type="GO" id="GO:0008273">
    <property type="term" value="F:calcium, potassium:sodium antiporter activity"/>
    <property type="evidence" value="ECO:0007669"/>
    <property type="project" value="TreeGrafter"/>
</dbReference>
<dbReference type="InterPro" id="IPR044880">
    <property type="entry name" value="NCX_ion-bd_dom_sf"/>
</dbReference>
<dbReference type="KEGG" id="puo:RZN69_04750"/>
<dbReference type="Pfam" id="PF01699">
    <property type="entry name" value="Na_Ca_ex"/>
    <property type="match status" value="2"/>
</dbReference>
<dbReference type="GO" id="GO:0005262">
    <property type="term" value="F:calcium channel activity"/>
    <property type="evidence" value="ECO:0007669"/>
    <property type="project" value="TreeGrafter"/>
</dbReference>
<sequence>MLDYTSFSTLLLIVFLIVGLVLLCFGGDWLAKGASGLALKLDINPVVVGLTIVSVATSMPELITGMIAAGQGSTGLAMGNIIGSNLANSALILGVAALVSPIIIQARLIRQEVPILLVVTVLFTAMGMQGFFKSGEISHLEGFILLALGALYIVFLVIQARKGGAEDVEGLVEEVKDASNVSLMMCILLVVGGSIGLAAGADMLVGGATEIAVRLNVSEVLIGLTIVAVGTSLPELAASVAAAFRKESDLIAGNIVGSNIFNILLIGGGVSSVFPIPVDKGLMVIEFPSLLLVTVLLWVAFYTDRKVTRKEGIFLVVLYALIIGLSIFAQSDAGLFSKG</sequence>
<feature type="transmembrane region" description="Helical" evidence="5">
    <location>
        <begin position="143"/>
        <end position="160"/>
    </location>
</feature>
<keyword evidence="8" id="KW-1185">Reference proteome</keyword>
<accession>A0AAQ3LEW7</accession>
<evidence type="ECO:0000313" key="8">
    <source>
        <dbReference type="Proteomes" id="UP001304300"/>
    </source>
</evidence>
<feature type="transmembrane region" description="Helical" evidence="5">
    <location>
        <begin position="6"/>
        <end position="25"/>
    </location>
</feature>
<evidence type="ECO:0000256" key="4">
    <source>
        <dbReference type="ARBA" id="ARBA00023136"/>
    </source>
</evidence>
<dbReference type="PANTHER" id="PTHR10846">
    <property type="entry name" value="SODIUM/POTASSIUM/CALCIUM EXCHANGER"/>
    <property type="match status" value="1"/>
</dbReference>
<evidence type="ECO:0000256" key="2">
    <source>
        <dbReference type="ARBA" id="ARBA00022692"/>
    </source>
</evidence>
<feature type="transmembrane region" description="Helical" evidence="5">
    <location>
        <begin position="113"/>
        <end position="131"/>
    </location>
</feature>
<evidence type="ECO:0000259" key="6">
    <source>
        <dbReference type="Pfam" id="PF01699"/>
    </source>
</evidence>
<dbReference type="NCBIfam" id="TIGR00367">
    <property type="entry name" value="calcium/sodium antiporter"/>
    <property type="match status" value="1"/>
</dbReference>
<dbReference type="EMBL" id="CP136920">
    <property type="protein sequence ID" value="WOO42388.1"/>
    <property type="molecule type" value="Genomic_DNA"/>
</dbReference>
<protein>
    <submittedName>
        <fullName evidence="7">Calcium/sodium antiporter</fullName>
    </submittedName>
</protein>
<feature type="domain" description="Sodium/calcium exchanger membrane region" evidence="6">
    <location>
        <begin position="187"/>
        <end position="327"/>
    </location>
</feature>
<dbReference type="Gene3D" id="6.10.280.80">
    <property type="entry name" value="NCX, peripheral helical region"/>
    <property type="match status" value="1"/>
</dbReference>
<feature type="transmembrane region" description="Helical" evidence="5">
    <location>
        <begin position="282"/>
        <end position="301"/>
    </location>
</feature>
<name>A0AAQ3LEW7_9BACT</name>
<feature type="transmembrane region" description="Helical" evidence="5">
    <location>
        <begin position="256"/>
        <end position="276"/>
    </location>
</feature>
<evidence type="ECO:0000256" key="5">
    <source>
        <dbReference type="SAM" id="Phobius"/>
    </source>
</evidence>
<evidence type="ECO:0000313" key="7">
    <source>
        <dbReference type="EMBL" id="WOO42388.1"/>
    </source>
</evidence>
<dbReference type="AlphaFoldDB" id="A0AAQ3LEW7"/>
<dbReference type="PANTHER" id="PTHR10846:SF8">
    <property type="entry name" value="INNER MEMBRANE PROTEIN YRBG"/>
    <property type="match status" value="1"/>
</dbReference>
<feature type="transmembrane region" description="Helical" evidence="5">
    <location>
        <begin position="181"/>
        <end position="201"/>
    </location>
</feature>
<comment type="subcellular location">
    <subcellularLocation>
        <location evidence="1">Membrane</location>
        <topology evidence="1">Multi-pass membrane protein</topology>
    </subcellularLocation>
</comment>
<feature type="transmembrane region" description="Helical" evidence="5">
    <location>
        <begin position="221"/>
        <end position="244"/>
    </location>
</feature>
<dbReference type="Gene3D" id="1.20.1420.30">
    <property type="entry name" value="NCX, central ion-binding region"/>
    <property type="match status" value="2"/>
</dbReference>
<keyword evidence="4 5" id="KW-0472">Membrane</keyword>
<evidence type="ECO:0000256" key="3">
    <source>
        <dbReference type="ARBA" id="ARBA00022989"/>
    </source>
</evidence>
<organism evidence="7 8">
    <name type="scientific">Rubellicoccus peritrichatus</name>
    <dbReference type="NCBI Taxonomy" id="3080537"/>
    <lineage>
        <taxon>Bacteria</taxon>
        <taxon>Pseudomonadati</taxon>
        <taxon>Verrucomicrobiota</taxon>
        <taxon>Opitutia</taxon>
        <taxon>Puniceicoccales</taxon>
        <taxon>Cerasicoccaceae</taxon>
        <taxon>Rubellicoccus</taxon>
    </lineage>
</organism>
<keyword evidence="3 5" id="KW-1133">Transmembrane helix</keyword>
<dbReference type="RefSeq" id="WP_317834907.1">
    <property type="nucleotide sequence ID" value="NZ_CP136920.1"/>
</dbReference>
<dbReference type="InterPro" id="IPR004481">
    <property type="entry name" value="K/Na/Ca-exchanger"/>
</dbReference>
<dbReference type="InterPro" id="IPR004837">
    <property type="entry name" value="NaCa_Exmemb"/>
</dbReference>
<feature type="domain" description="Sodium/calcium exchanger membrane region" evidence="6">
    <location>
        <begin position="12"/>
        <end position="158"/>
    </location>
</feature>
<keyword evidence="2 5" id="KW-0812">Transmembrane</keyword>
<proteinExistence type="predicted"/>